<dbReference type="InterPro" id="IPR044861">
    <property type="entry name" value="IPNS-like_FE2OG_OXY"/>
</dbReference>
<dbReference type="Pfam" id="PF03171">
    <property type="entry name" value="2OG-FeII_Oxy"/>
    <property type="match status" value="1"/>
</dbReference>
<evidence type="ECO:0000259" key="10">
    <source>
        <dbReference type="PROSITE" id="PS51471"/>
    </source>
</evidence>
<dbReference type="InterPro" id="IPR050295">
    <property type="entry name" value="Plant_2OG-oxidoreductases"/>
</dbReference>
<dbReference type="PANTHER" id="PTHR47991">
    <property type="entry name" value="OXOGLUTARATE/IRON-DEPENDENT DIOXYGENASE"/>
    <property type="match status" value="1"/>
</dbReference>
<organism evidence="11 12">
    <name type="scientific">Papaver somniferum</name>
    <name type="common">Opium poppy</name>
    <dbReference type="NCBI Taxonomy" id="3469"/>
    <lineage>
        <taxon>Eukaryota</taxon>
        <taxon>Viridiplantae</taxon>
        <taxon>Streptophyta</taxon>
        <taxon>Embryophyta</taxon>
        <taxon>Tracheophyta</taxon>
        <taxon>Spermatophyta</taxon>
        <taxon>Magnoliopsida</taxon>
        <taxon>Ranunculales</taxon>
        <taxon>Papaveraceae</taxon>
        <taxon>Papaveroideae</taxon>
        <taxon>Papaver</taxon>
    </lineage>
</organism>
<protein>
    <recommendedName>
        <fullName evidence="10">Fe2OG dioxygenase domain-containing protein</fullName>
    </recommendedName>
</protein>
<sequence length="369" mass="41438">METSTLVKLGNGLSVPSVQELAKQTLAEIPSRYICADENPLTFGASVVAHETVPVIDLQNLLSPEPVIGKLELDKLHSACKEWGFFQVVNHGVNASLVDSVKSEIEGFFNLPANEKLKYGQKDGDNEGFGQHFVVSEDQKLDWADVFYIVTLPLRLRKPHLFPELPLPLRETLDSYSSELNKLSMVLLEMMEKALKLVETKGITEFFEDGFQQMRMNYYPPCPRPELVTGLTSHSDFGGLTILLQLNDVEGLQIRKEESWISIKPLPNAFIVNIGDVLEIMSNGIYRSVDHRAVINSTKVRLSVAAFHDPKLESEIGPISSLITPETPALFKRGVFEDLLKEMFLRKLDGKSFLDCMRIEKSEECNNNV</sequence>
<accession>A0A4Y7I529</accession>
<keyword evidence="8 9" id="KW-0408">Iron</keyword>
<evidence type="ECO:0000256" key="4">
    <source>
        <dbReference type="ARBA" id="ARBA00022679"/>
    </source>
</evidence>
<dbReference type="GO" id="GO:0016740">
    <property type="term" value="F:transferase activity"/>
    <property type="evidence" value="ECO:0007669"/>
    <property type="project" value="UniProtKB-KW"/>
</dbReference>
<evidence type="ECO:0000313" key="12">
    <source>
        <dbReference type="Proteomes" id="UP000316621"/>
    </source>
</evidence>
<keyword evidence="7 9" id="KW-0560">Oxidoreductase</keyword>
<name>A0A4Y7I529_PAPSO</name>
<evidence type="ECO:0000256" key="2">
    <source>
        <dbReference type="ARBA" id="ARBA00001962"/>
    </source>
</evidence>
<dbReference type="Gene3D" id="2.60.120.330">
    <property type="entry name" value="B-lactam Antibiotic, Isopenicillin N Synthase, Chain"/>
    <property type="match status" value="1"/>
</dbReference>
<reference evidence="11 12" key="1">
    <citation type="journal article" date="2018" name="Science">
        <title>The opium poppy genome and morphinan production.</title>
        <authorList>
            <person name="Guo L."/>
            <person name="Winzer T."/>
            <person name="Yang X."/>
            <person name="Li Y."/>
            <person name="Ning Z."/>
            <person name="He Z."/>
            <person name="Teodor R."/>
            <person name="Lu Y."/>
            <person name="Bowser T.A."/>
            <person name="Graham I.A."/>
            <person name="Ye K."/>
        </authorList>
    </citation>
    <scope>NUCLEOTIDE SEQUENCE [LARGE SCALE GENOMIC DNA]</scope>
    <source>
        <strain evidence="12">cv. HN1</strain>
        <tissue evidence="11">Leaves</tissue>
    </source>
</reference>
<keyword evidence="6" id="KW-0223">Dioxygenase</keyword>
<evidence type="ECO:0000256" key="3">
    <source>
        <dbReference type="ARBA" id="ARBA00008056"/>
    </source>
</evidence>
<dbReference type="InterPro" id="IPR005123">
    <property type="entry name" value="Oxoglu/Fe-dep_dioxygenase_dom"/>
</dbReference>
<gene>
    <name evidence="11" type="ORF">C5167_036971</name>
</gene>
<dbReference type="GO" id="GO:0016706">
    <property type="term" value="F:2-oxoglutarate-dependent dioxygenase activity"/>
    <property type="evidence" value="ECO:0007669"/>
    <property type="project" value="UniProtKB-ARBA"/>
</dbReference>
<evidence type="ECO:0000313" key="11">
    <source>
        <dbReference type="EMBL" id="RZC44023.1"/>
    </source>
</evidence>
<comment type="similarity">
    <text evidence="3 9">Belongs to the iron/ascorbate-dependent oxidoreductase family.</text>
</comment>
<evidence type="ECO:0000256" key="9">
    <source>
        <dbReference type="RuleBase" id="RU003682"/>
    </source>
</evidence>
<dbReference type="EMBL" id="CM010715">
    <property type="protein sequence ID" value="RZC44023.1"/>
    <property type="molecule type" value="Genomic_DNA"/>
</dbReference>
<dbReference type="PROSITE" id="PS51471">
    <property type="entry name" value="FE2OG_OXY"/>
    <property type="match status" value="1"/>
</dbReference>
<evidence type="ECO:0000256" key="5">
    <source>
        <dbReference type="ARBA" id="ARBA00022723"/>
    </source>
</evidence>
<dbReference type="GO" id="GO:0097295">
    <property type="term" value="P:morphine biosynthetic process"/>
    <property type="evidence" value="ECO:0007669"/>
    <property type="project" value="UniProtKB-ARBA"/>
</dbReference>
<keyword evidence="12" id="KW-1185">Reference proteome</keyword>
<feature type="domain" description="Fe2OG dioxygenase" evidence="10">
    <location>
        <begin position="210"/>
        <end position="310"/>
    </location>
</feature>
<dbReference type="OMA" id="WREQVEF"/>
<dbReference type="SUPFAM" id="SSF51197">
    <property type="entry name" value="Clavaminate synthase-like"/>
    <property type="match status" value="1"/>
</dbReference>
<proteinExistence type="inferred from homology"/>
<dbReference type="GO" id="GO:0046872">
    <property type="term" value="F:metal ion binding"/>
    <property type="evidence" value="ECO:0007669"/>
    <property type="project" value="UniProtKB-KW"/>
</dbReference>
<comment type="cofactor">
    <cofactor evidence="1">
        <name>L-ascorbate</name>
        <dbReference type="ChEBI" id="CHEBI:38290"/>
    </cofactor>
</comment>
<dbReference type="Pfam" id="PF14226">
    <property type="entry name" value="DIOX_N"/>
    <property type="match status" value="1"/>
</dbReference>
<dbReference type="OrthoDB" id="288590at2759"/>
<evidence type="ECO:0000256" key="7">
    <source>
        <dbReference type="ARBA" id="ARBA00023002"/>
    </source>
</evidence>
<dbReference type="InterPro" id="IPR027443">
    <property type="entry name" value="IPNS-like_sf"/>
</dbReference>
<dbReference type="InterPro" id="IPR026992">
    <property type="entry name" value="DIOX_N"/>
</dbReference>
<evidence type="ECO:0000256" key="6">
    <source>
        <dbReference type="ARBA" id="ARBA00022964"/>
    </source>
</evidence>
<evidence type="ECO:0000256" key="8">
    <source>
        <dbReference type="ARBA" id="ARBA00023004"/>
    </source>
</evidence>
<comment type="cofactor">
    <cofactor evidence="2">
        <name>Fe cation</name>
        <dbReference type="ChEBI" id="CHEBI:24875"/>
    </cofactor>
</comment>
<keyword evidence="4" id="KW-0808">Transferase</keyword>
<dbReference type="Proteomes" id="UP000316621">
    <property type="component" value="Chromosome 1"/>
</dbReference>
<evidence type="ECO:0000256" key="1">
    <source>
        <dbReference type="ARBA" id="ARBA00001961"/>
    </source>
</evidence>
<keyword evidence="5 9" id="KW-0479">Metal-binding</keyword>
<dbReference type="Gramene" id="RZC44023">
    <property type="protein sequence ID" value="RZC44023"/>
    <property type="gene ID" value="C5167_036971"/>
</dbReference>
<dbReference type="FunFam" id="2.60.120.330:FF:000001">
    <property type="entry name" value="Protein SRG1"/>
    <property type="match status" value="1"/>
</dbReference>
<dbReference type="AlphaFoldDB" id="A0A4Y7I529"/>